<dbReference type="GO" id="GO:0004674">
    <property type="term" value="F:protein serine/threonine kinase activity"/>
    <property type="evidence" value="ECO:0007669"/>
    <property type="project" value="TreeGrafter"/>
</dbReference>
<evidence type="ECO:0000313" key="8">
    <source>
        <dbReference type="Proteomes" id="UP000076078"/>
    </source>
</evidence>
<dbReference type="Gene3D" id="2.60.200.20">
    <property type="match status" value="1"/>
</dbReference>
<feature type="compositionally biased region" description="Low complexity" evidence="5">
    <location>
        <begin position="165"/>
        <end position="177"/>
    </location>
</feature>
<dbReference type="InterPro" id="IPR008271">
    <property type="entry name" value="Ser/Thr_kinase_AS"/>
</dbReference>
<dbReference type="CDD" id="cd13999">
    <property type="entry name" value="STKc_MAP3K-like"/>
    <property type="match status" value="1"/>
</dbReference>
<dbReference type="InterPro" id="IPR000719">
    <property type="entry name" value="Prot_kinase_dom"/>
</dbReference>
<dbReference type="SUPFAM" id="SSF56112">
    <property type="entry name" value="Protein kinase-like (PK-like)"/>
    <property type="match status" value="2"/>
</dbReference>
<evidence type="ECO:0000313" key="7">
    <source>
        <dbReference type="EMBL" id="KYR02832.1"/>
    </source>
</evidence>
<keyword evidence="4" id="KW-0067">ATP-binding</keyword>
<dbReference type="SMART" id="SM00220">
    <property type="entry name" value="S_TKc"/>
    <property type="match status" value="2"/>
</dbReference>
<name>A0A152A9D0_TIELA</name>
<dbReference type="PANTHER" id="PTHR44329:SF298">
    <property type="entry name" value="MIXED LINEAGE KINASE DOMAIN-LIKE PROTEIN"/>
    <property type="match status" value="1"/>
</dbReference>
<evidence type="ECO:0000256" key="2">
    <source>
        <dbReference type="ARBA" id="ARBA00022741"/>
    </source>
</evidence>
<dbReference type="EMBL" id="LODT01000001">
    <property type="protein sequence ID" value="KYR02832.1"/>
    <property type="molecule type" value="Genomic_DNA"/>
</dbReference>
<feature type="region of interest" description="Disordered" evidence="5">
    <location>
        <begin position="156"/>
        <end position="214"/>
    </location>
</feature>
<dbReference type="SUPFAM" id="SSF49879">
    <property type="entry name" value="SMAD/FHA domain"/>
    <property type="match status" value="1"/>
</dbReference>
<protein>
    <submittedName>
        <fullName evidence="7">SMAD/FHA domain-containing protein</fullName>
    </submittedName>
</protein>
<dbReference type="FunFam" id="3.30.200.20:FF:000180">
    <property type="entry name" value="serine/threonine-protein kinase STY46-like"/>
    <property type="match status" value="1"/>
</dbReference>
<dbReference type="PANTHER" id="PTHR44329">
    <property type="entry name" value="SERINE/THREONINE-PROTEIN KINASE TNNI3K-RELATED"/>
    <property type="match status" value="1"/>
</dbReference>
<evidence type="ECO:0000259" key="6">
    <source>
        <dbReference type="PROSITE" id="PS50011"/>
    </source>
</evidence>
<dbReference type="InterPro" id="IPR008984">
    <property type="entry name" value="SMAD_FHA_dom_sf"/>
</dbReference>
<dbReference type="AlphaFoldDB" id="A0A152A9D0"/>
<keyword evidence="3" id="KW-0418">Kinase</keyword>
<feature type="domain" description="Protein kinase" evidence="6">
    <location>
        <begin position="533"/>
        <end position="801"/>
    </location>
</feature>
<evidence type="ECO:0000256" key="5">
    <source>
        <dbReference type="SAM" id="MobiDB-lite"/>
    </source>
</evidence>
<dbReference type="OMA" id="HHVITTR"/>
<dbReference type="Gene3D" id="1.10.510.10">
    <property type="entry name" value="Transferase(Phosphotransferase) domain 1"/>
    <property type="match status" value="2"/>
</dbReference>
<dbReference type="CDD" id="cd22671">
    <property type="entry name" value="FHA_APTX-like"/>
    <property type="match status" value="1"/>
</dbReference>
<keyword evidence="8" id="KW-1185">Reference proteome</keyword>
<proteinExistence type="predicted"/>
<feature type="domain" description="Protein kinase" evidence="6">
    <location>
        <begin position="231"/>
        <end position="479"/>
    </location>
</feature>
<evidence type="ECO:0000256" key="4">
    <source>
        <dbReference type="ARBA" id="ARBA00022840"/>
    </source>
</evidence>
<dbReference type="STRING" id="361077.A0A152A9D0"/>
<dbReference type="InParanoid" id="A0A152A9D0"/>
<evidence type="ECO:0000256" key="1">
    <source>
        <dbReference type="ARBA" id="ARBA00022679"/>
    </source>
</evidence>
<dbReference type="Pfam" id="PF07714">
    <property type="entry name" value="PK_Tyr_Ser-Thr"/>
    <property type="match status" value="2"/>
</dbReference>
<sequence>MADIVVKLNFKNQKSGIIEHHQLEQGSNIIGRNKPNFITDSRISRKHAEIIVSEIGLVTFNQIGETNNSILLRPETEAIKMQKGKFQTLQNNDSICLYDGAQPFTISIEKFEPMQIASQLDDHETIATQQVHPDDSHLNPLNYLKETVPAVLAASNVGSSPSQTNNNNNVDIINTNNKRNRDDLDESSNQRDDKKLKNSQQIQQQSNDRRQPANGVVVEDSLRINIVEEELTYVKVLGSGACGKVSLFEWKGTPVAVKVIYKSLLHKDKKGEFEKETQILKCLRHPNVVLFMGTCNLQGDLSIVTEYLNRGSVRDVLNSPKPIDWNTKIKMSIDIAQGMNYLHNYNPRIIHRDLKCVNLLVDNNFNVKVSDFGLSRFISGSGQESAKTFCGTLPFIAPEVFAGRGYSTQADVFSFGIVLWEILTHKQPSGNTASTVLGHPEIPSNCPVPFSDLIKACCHKNPDLRPNFSQIIQRLKAMISVEDGEYTPTSNPLNGANNTVLGSAISPSTPSQILTPQKGAIRLQDYTIQGPEISKVTSIRQCENFELLRGQYKDKPVSIRRLATKVNDFEKKQLEVMANLSKSPLIQDFYGVVFNDQEHALICEYCENESLYQLMNNPSTTYKFTWNHTIDLAIQMASAINLLHKQQPPILHRGITSSSFLLTSEYHIKVTDFGLSRFAIHENSASLGEIKGDFFYSPPELLSSKKFTQKSDVYSYAIVLWELLQMTHTQQYKKPFYHIDLEYDFQIVHQTSKFNKRPKTDDSHIPKEFQKLLQQSWDQEPMLRPDFDKIIEELNVLKSTFKPNSK</sequence>
<dbReference type="OrthoDB" id="4062651at2759"/>
<organism evidence="7 8">
    <name type="scientific">Tieghemostelium lacteum</name>
    <name type="common">Slime mold</name>
    <name type="synonym">Dictyostelium lacteum</name>
    <dbReference type="NCBI Taxonomy" id="361077"/>
    <lineage>
        <taxon>Eukaryota</taxon>
        <taxon>Amoebozoa</taxon>
        <taxon>Evosea</taxon>
        <taxon>Eumycetozoa</taxon>
        <taxon>Dictyostelia</taxon>
        <taxon>Dictyosteliales</taxon>
        <taxon>Raperosteliaceae</taxon>
        <taxon>Tieghemostelium</taxon>
    </lineage>
</organism>
<dbReference type="Proteomes" id="UP000076078">
    <property type="component" value="Unassembled WGS sequence"/>
</dbReference>
<dbReference type="InterPro" id="IPR011009">
    <property type="entry name" value="Kinase-like_dom_sf"/>
</dbReference>
<dbReference type="PROSITE" id="PS00108">
    <property type="entry name" value="PROTEIN_KINASE_ST"/>
    <property type="match status" value="1"/>
</dbReference>
<dbReference type="InterPro" id="IPR001245">
    <property type="entry name" value="Ser-Thr/Tyr_kinase_cat_dom"/>
</dbReference>
<reference evidence="7 8" key="1">
    <citation type="submission" date="2015-12" db="EMBL/GenBank/DDBJ databases">
        <title>Dictyostelia acquired genes for synthesis and detection of signals that induce cell-type specialization by lateral gene transfer from prokaryotes.</title>
        <authorList>
            <person name="Gloeckner G."/>
            <person name="Schaap P."/>
        </authorList>
    </citation>
    <scope>NUCLEOTIDE SEQUENCE [LARGE SCALE GENOMIC DNA]</scope>
    <source>
        <strain evidence="7 8">TK</strain>
    </source>
</reference>
<keyword evidence="2" id="KW-0547">Nucleotide-binding</keyword>
<dbReference type="Gene3D" id="3.30.200.20">
    <property type="entry name" value="Phosphorylase Kinase, domain 1"/>
    <property type="match status" value="1"/>
</dbReference>
<keyword evidence="1" id="KW-0808">Transferase</keyword>
<evidence type="ECO:0000256" key="3">
    <source>
        <dbReference type="ARBA" id="ARBA00022777"/>
    </source>
</evidence>
<dbReference type="PROSITE" id="PS50011">
    <property type="entry name" value="PROTEIN_KINASE_DOM"/>
    <property type="match status" value="2"/>
</dbReference>
<comment type="caution">
    <text evidence="7">The sequence shown here is derived from an EMBL/GenBank/DDBJ whole genome shotgun (WGS) entry which is preliminary data.</text>
</comment>
<accession>A0A152A9D0</accession>
<dbReference type="GO" id="GO:0005524">
    <property type="term" value="F:ATP binding"/>
    <property type="evidence" value="ECO:0007669"/>
    <property type="project" value="UniProtKB-KW"/>
</dbReference>
<dbReference type="InterPro" id="IPR051681">
    <property type="entry name" value="Ser/Thr_Kinases-Pseudokinases"/>
</dbReference>
<gene>
    <name evidence="7" type="ORF">DLAC_00300</name>
</gene>